<name>F9Y3C5_KETVW</name>
<dbReference type="NCBIfam" id="TIGR00091">
    <property type="entry name" value="tRNA (guanosine(46)-N7)-methyltransferase TrmB"/>
    <property type="match status" value="1"/>
</dbReference>
<keyword evidence="4 7" id="KW-0808">Transferase</keyword>
<dbReference type="GO" id="GO:0008176">
    <property type="term" value="F:tRNA (guanine(46)-N7)-methyltransferase activity"/>
    <property type="evidence" value="ECO:0007669"/>
    <property type="project" value="UniProtKB-UniRule"/>
</dbReference>
<dbReference type="InterPro" id="IPR029063">
    <property type="entry name" value="SAM-dependent_MTases_sf"/>
</dbReference>
<dbReference type="UniPathway" id="UPA00989"/>
<feature type="binding site" evidence="7">
    <location>
        <begin position="217"/>
        <end position="220"/>
    </location>
    <ligand>
        <name>substrate</name>
    </ligand>
</feature>
<evidence type="ECO:0000256" key="7">
    <source>
        <dbReference type="HAMAP-Rule" id="MF_01057"/>
    </source>
</evidence>
<dbReference type="PATRIC" id="fig|759362.5.peg.552"/>
<dbReference type="RefSeq" id="WP_013383813.1">
    <property type="nucleotide sequence ID" value="NC_017384.1"/>
</dbReference>
<keyword evidence="5 7" id="KW-0949">S-adenosyl-L-methionine</keyword>
<dbReference type="GO" id="GO:0043527">
    <property type="term" value="C:tRNA methyltransferase complex"/>
    <property type="evidence" value="ECO:0007669"/>
    <property type="project" value="TreeGrafter"/>
</dbReference>
<comment type="pathway">
    <text evidence="7">tRNA modification; N(7)-methylguanine-tRNA biosynthesis.</text>
</comment>
<sequence length="240" mass="27338">MSQRISKPRLHPDGTPWRNFYGRIRGKTLRPAQEARLSDLDPLSPGAVTYEENPQRLPLDLQARFGDRPIWLEIGFGGGEHLVHMAATHPDMAIIGAEPYVNGVAMLLRKIDLAGVSNLAVFPGDVRELFDVIPDGAIAKAFLNYPDPWHKARHHRRRFVTPDYLAPLHRVLAKGAEFRVATDIPDYVRQTLEEVPPAGFARVDHPMDQPWSDWISTRYEQKALREGRFPNYMTFIRDDA</sequence>
<feature type="binding site" evidence="7">
    <location>
        <position position="147"/>
    </location>
    <ligand>
        <name>S-adenosyl-L-methionine</name>
        <dbReference type="ChEBI" id="CHEBI:59789"/>
    </ligand>
</feature>
<dbReference type="AlphaFoldDB" id="F9Y3C5"/>
<keyword evidence="6 7" id="KW-0819">tRNA processing</keyword>
<evidence type="ECO:0000256" key="6">
    <source>
        <dbReference type="ARBA" id="ARBA00022694"/>
    </source>
</evidence>
<dbReference type="InterPro" id="IPR003358">
    <property type="entry name" value="tRNA_(Gua-N-7)_MeTrfase_Trmb"/>
</dbReference>
<dbReference type="SUPFAM" id="SSF53335">
    <property type="entry name" value="S-adenosyl-L-methionine-dependent methyltransferases"/>
    <property type="match status" value="1"/>
</dbReference>
<feature type="binding site" evidence="7">
    <location>
        <position position="125"/>
    </location>
    <ligand>
        <name>S-adenosyl-L-methionine</name>
        <dbReference type="ChEBI" id="CHEBI:59789"/>
    </ligand>
</feature>
<keyword evidence="3 7" id="KW-0489">Methyltransferase</keyword>
<dbReference type="EMBL" id="CP002018">
    <property type="protein sequence ID" value="AEM40366.1"/>
    <property type="molecule type" value="Genomic_DNA"/>
</dbReference>
<dbReference type="PROSITE" id="PS51625">
    <property type="entry name" value="SAM_MT_TRMB"/>
    <property type="match status" value="1"/>
</dbReference>
<organism evidence="8 9">
    <name type="scientific">Ketogulonicigenium vulgare (strain WSH-001)</name>
    <dbReference type="NCBI Taxonomy" id="759362"/>
    <lineage>
        <taxon>Bacteria</taxon>
        <taxon>Pseudomonadati</taxon>
        <taxon>Pseudomonadota</taxon>
        <taxon>Alphaproteobacteria</taxon>
        <taxon>Rhodobacterales</taxon>
        <taxon>Roseobacteraceae</taxon>
        <taxon>Ketogulonicigenium</taxon>
    </lineage>
</organism>
<feature type="binding site" evidence="7">
    <location>
        <position position="73"/>
    </location>
    <ligand>
        <name>S-adenosyl-L-methionine</name>
        <dbReference type="ChEBI" id="CHEBI:59789"/>
    </ligand>
</feature>
<comment type="function">
    <text evidence="2 7">Catalyzes the formation of N(7)-methylguanine at position 46 (m7G46) in tRNA.</text>
</comment>
<evidence type="ECO:0000313" key="8">
    <source>
        <dbReference type="EMBL" id="AEM40366.1"/>
    </source>
</evidence>
<feature type="binding site" evidence="7">
    <location>
        <position position="183"/>
    </location>
    <ligand>
        <name>substrate</name>
    </ligand>
</feature>
<evidence type="ECO:0000313" key="9">
    <source>
        <dbReference type="Proteomes" id="UP000000692"/>
    </source>
</evidence>
<dbReference type="EC" id="2.1.1.33" evidence="7"/>
<evidence type="ECO:0000256" key="1">
    <source>
        <dbReference type="ARBA" id="ARBA00000142"/>
    </source>
</evidence>
<evidence type="ECO:0000256" key="5">
    <source>
        <dbReference type="ARBA" id="ARBA00022691"/>
    </source>
</evidence>
<evidence type="ECO:0000256" key="2">
    <source>
        <dbReference type="ARBA" id="ARBA00003015"/>
    </source>
</evidence>
<gene>
    <name evidence="7 8" type="primary">trmB</name>
    <name evidence="8" type="ordered locus">KVU_0527</name>
</gene>
<feature type="binding site" evidence="7">
    <location>
        <position position="98"/>
    </location>
    <ligand>
        <name>S-adenosyl-L-methionine</name>
        <dbReference type="ChEBI" id="CHEBI:59789"/>
    </ligand>
</feature>
<feature type="binding site" evidence="7">
    <location>
        <position position="151"/>
    </location>
    <ligand>
        <name>substrate</name>
    </ligand>
</feature>
<keyword evidence="9" id="KW-1185">Reference proteome</keyword>
<dbReference type="PANTHER" id="PTHR23417">
    <property type="entry name" value="3-DEOXY-D-MANNO-OCTULOSONIC-ACID TRANSFERASE/TRNA GUANINE-N 7 - -METHYLTRANSFERASE"/>
    <property type="match status" value="1"/>
</dbReference>
<proteinExistence type="inferred from homology"/>
<dbReference type="Pfam" id="PF02390">
    <property type="entry name" value="Methyltransf_4"/>
    <property type="match status" value="1"/>
</dbReference>
<dbReference type="HOGENOM" id="CLU_050910_0_3_5"/>
<reference evidence="8 9" key="1">
    <citation type="journal article" date="2011" name="J. Bacteriol.">
        <title>Complete genome sequence of the industrial strain Ketogulonicigenium vulgare WSH-001.</title>
        <authorList>
            <person name="Liu L."/>
            <person name="Li Y."/>
            <person name="Zhang J."/>
            <person name="Zhou Z."/>
            <person name="Liu J."/>
            <person name="Li X."/>
            <person name="Zhou J."/>
            <person name="Du G."/>
            <person name="Wang L."/>
            <person name="Chen J."/>
        </authorList>
    </citation>
    <scope>NUCLEOTIDE SEQUENCE [LARGE SCALE GENOMIC DNA]</scope>
    <source>
        <strain evidence="8 9">WSH-001</strain>
    </source>
</reference>
<comment type="catalytic activity">
    <reaction evidence="1 7">
        <text>guanosine(46) in tRNA + S-adenosyl-L-methionine = N(7)-methylguanosine(46) in tRNA + S-adenosyl-L-homocysteine</text>
        <dbReference type="Rhea" id="RHEA:42708"/>
        <dbReference type="Rhea" id="RHEA-COMP:10188"/>
        <dbReference type="Rhea" id="RHEA-COMP:10189"/>
        <dbReference type="ChEBI" id="CHEBI:57856"/>
        <dbReference type="ChEBI" id="CHEBI:59789"/>
        <dbReference type="ChEBI" id="CHEBI:74269"/>
        <dbReference type="ChEBI" id="CHEBI:74480"/>
        <dbReference type="EC" id="2.1.1.33"/>
    </reaction>
</comment>
<dbReference type="Proteomes" id="UP000000692">
    <property type="component" value="Chromosome"/>
</dbReference>
<dbReference type="HAMAP" id="MF_01057">
    <property type="entry name" value="tRNA_methyltr_TrmB"/>
    <property type="match status" value="1"/>
</dbReference>
<dbReference type="Gene3D" id="3.40.50.150">
    <property type="entry name" value="Vaccinia Virus protein VP39"/>
    <property type="match status" value="1"/>
</dbReference>
<dbReference type="InterPro" id="IPR055361">
    <property type="entry name" value="tRNA_methyltr_TrmB_bact"/>
</dbReference>
<protein>
    <recommendedName>
        <fullName evidence="7">tRNA (guanine-N(7)-)-methyltransferase</fullName>
        <ecNumber evidence="7">2.1.1.33</ecNumber>
    </recommendedName>
    <alternativeName>
        <fullName evidence="7">tRNA (guanine(46)-N(7))-methyltransferase</fullName>
    </alternativeName>
    <alternativeName>
        <fullName evidence="7">tRNA(m7G46)-methyltransferase</fullName>
    </alternativeName>
</protein>
<dbReference type="eggNOG" id="COG0220">
    <property type="taxonomic scope" value="Bacteria"/>
</dbReference>
<dbReference type="OrthoDB" id="9802090at2"/>
<dbReference type="KEGG" id="kvl:KVU_0527"/>
<comment type="similarity">
    <text evidence="7">Belongs to the class I-like SAM-binding methyltransferase superfamily. TrmB family.</text>
</comment>
<evidence type="ECO:0000256" key="3">
    <source>
        <dbReference type="ARBA" id="ARBA00022603"/>
    </source>
</evidence>
<evidence type="ECO:0000256" key="4">
    <source>
        <dbReference type="ARBA" id="ARBA00022679"/>
    </source>
</evidence>
<comment type="caution">
    <text evidence="7">Lacks conserved residue(s) required for the propagation of feature annotation.</text>
</comment>
<dbReference type="PANTHER" id="PTHR23417:SF14">
    <property type="entry name" value="PENTACOTRIPEPTIDE-REPEAT REGION OF PRORP DOMAIN-CONTAINING PROTEIN"/>
    <property type="match status" value="1"/>
</dbReference>
<accession>F9Y3C5</accession>